<proteinExistence type="predicted"/>
<dbReference type="Proteomes" id="UP000664132">
    <property type="component" value="Unassembled WGS sequence"/>
</dbReference>
<dbReference type="EMBL" id="JAFJYH010000076">
    <property type="protein sequence ID" value="KAG4420861.1"/>
    <property type="molecule type" value="Genomic_DNA"/>
</dbReference>
<comment type="caution">
    <text evidence="2">The sequence shown here is derived from an EMBL/GenBank/DDBJ whole genome shotgun (WGS) entry which is preliminary data.</text>
</comment>
<gene>
    <name evidence="2" type="ORF">IFR04_006043</name>
</gene>
<sequence>MLSRSASQDTLVESFMTNPAKVTESPKYNEAEVQESQIVSTEVRSNISGVLAPYEVLKLEEKGTQATFTEKEKAKLENVVESCERTVSLVEERRSAGLKIGTEENASVSQTEWVAWKALKAWG</sequence>
<evidence type="ECO:0000313" key="3">
    <source>
        <dbReference type="Proteomes" id="UP000664132"/>
    </source>
</evidence>
<keyword evidence="1" id="KW-0175">Coiled coil</keyword>
<evidence type="ECO:0000256" key="1">
    <source>
        <dbReference type="SAM" id="Coils"/>
    </source>
</evidence>
<accession>A0A8H7TL34</accession>
<reference evidence="2" key="1">
    <citation type="submission" date="2021-02" db="EMBL/GenBank/DDBJ databases">
        <title>Genome sequence Cadophora malorum strain M34.</title>
        <authorList>
            <person name="Stefanovic E."/>
            <person name="Vu D."/>
            <person name="Scully C."/>
            <person name="Dijksterhuis J."/>
            <person name="Roader J."/>
            <person name="Houbraken J."/>
        </authorList>
    </citation>
    <scope>NUCLEOTIDE SEQUENCE</scope>
    <source>
        <strain evidence="2">M34</strain>
    </source>
</reference>
<keyword evidence="3" id="KW-1185">Reference proteome</keyword>
<dbReference type="AlphaFoldDB" id="A0A8H7TL34"/>
<name>A0A8H7TL34_9HELO</name>
<protein>
    <submittedName>
        <fullName evidence="2">Uncharacterized protein</fullName>
    </submittedName>
</protein>
<organism evidence="2 3">
    <name type="scientific">Cadophora malorum</name>
    <dbReference type="NCBI Taxonomy" id="108018"/>
    <lineage>
        <taxon>Eukaryota</taxon>
        <taxon>Fungi</taxon>
        <taxon>Dikarya</taxon>
        <taxon>Ascomycota</taxon>
        <taxon>Pezizomycotina</taxon>
        <taxon>Leotiomycetes</taxon>
        <taxon>Helotiales</taxon>
        <taxon>Ploettnerulaceae</taxon>
        <taxon>Cadophora</taxon>
    </lineage>
</organism>
<feature type="coiled-coil region" evidence="1">
    <location>
        <begin position="66"/>
        <end position="93"/>
    </location>
</feature>
<evidence type="ECO:0000313" key="2">
    <source>
        <dbReference type="EMBL" id="KAG4420861.1"/>
    </source>
</evidence>